<evidence type="ECO:0000256" key="1">
    <source>
        <dbReference type="ARBA" id="ARBA00022723"/>
    </source>
</evidence>
<sequence>MPSECAHATCRNVVGKRSGVSFHRFPKDPATSARWGMLMRRHEGWVPKEHDRVCSEHFREEDFDKTGQTVRLRENVEPSIFNLPDHLQKTANSMKRTLESNCFRNMTVTCSAYNCRSRKREEGVGFHRFPHHDPKLLKLWIAKLKWKDWTPSANTLICSKHFEDKYVNRHGFRPRLLPGAVPTIFDFPDNVGPRKALIDPRSRRATGNPYLLKELQVFRSRPRRRFIYQRPGGVCQNAAPFQRQQQAQSVPQKQQVLQPQIESQPKQGQQAQTGFVPKECPKAQAEFQPKQEPEPQASSQHPQEPQPQRACHQQQGPQLQTGLQNQSKFQKPPQPQTTKKRRKLKAGQEEQLRAPVAQDNILIPWPIQGDTNLFRKRIPASFFHSHYCLPQSFYWPGDAEANFEPLPTENSVVFTVPHVIKINMKWQWLGLDFRGPLPQTINGDQFIMTVTDYHSKWVEAFPVATMVSKEAAGILCDLCAQFGYPLGVLSRLHRTSTSKLNRMIRDRLQGDGLEYDGTFVVHHRQAAYLDVVTESLINRMVSELVKEHPNTWNVYLPGFIVRLCCREHPTIGKSPFARMYIKEPKPVTSPRDLPFSPAIIEDSSFVIDLTEKPHISQEQSAGSQSMHSNASVADTLQNEQRVEGLTNEDGQKISM</sequence>
<dbReference type="InterPro" id="IPR001584">
    <property type="entry name" value="Integrase_cat-core"/>
</dbReference>
<evidence type="ECO:0000256" key="6">
    <source>
        <dbReference type="SAM" id="MobiDB-lite"/>
    </source>
</evidence>
<dbReference type="Pfam" id="PF05485">
    <property type="entry name" value="THAP"/>
    <property type="match status" value="2"/>
</dbReference>
<comment type="caution">
    <text evidence="9">The sequence shown here is derived from an EMBL/GenBank/DDBJ whole genome shotgun (WGS) entry which is preliminary data.</text>
</comment>
<evidence type="ECO:0000256" key="4">
    <source>
        <dbReference type="ARBA" id="ARBA00023125"/>
    </source>
</evidence>
<evidence type="ECO:0000256" key="3">
    <source>
        <dbReference type="ARBA" id="ARBA00022833"/>
    </source>
</evidence>
<dbReference type="Proteomes" id="UP001591681">
    <property type="component" value="Unassembled WGS sequence"/>
</dbReference>
<keyword evidence="4 5" id="KW-0238">DNA-binding</keyword>
<dbReference type="GO" id="GO:0008270">
    <property type="term" value="F:zinc ion binding"/>
    <property type="evidence" value="ECO:0007669"/>
    <property type="project" value="UniProtKB-KW"/>
</dbReference>
<evidence type="ECO:0000256" key="2">
    <source>
        <dbReference type="ARBA" id="ARBA00022771"/>
    </source>
</evidence>
<protein>
    <recommendedName>
        <fullName evidence="11">THAP-type domain-containing protein</fullName>
    </recommendedName>
</protein>
<feature type="domain" description="THAP-type" evidence="7">
    <location>
        <begin position="1"/>
        <end position="81"/>
    </location>
</feature>
<feature type="compositionally biased region" description="Polar residues" evidence="6">
    <location>
        <begin position="261"/>
        <end position="273"/>
    </location>
</feature>
<dbReference type="InterPro" id="IPR006612">
    <property type="entry name" value="THAP_Znf"/>
</dbReference>
<feature type="compositionally biased region" description="Low complexity" evidence="6">
    <location>
        <begin position="313"/>
        <end position="326"/>
    </location>
</feature>
<name>A0ABD1KP80_9TELE</name>
<dbReference type="SUPFAM" id="SSF53098">
    <property type="entry name" value="Ribonuclease H-like"/>
    <property type="match status" value="1"/>
</dbReference>
<keyword evidence="10" id="KW-1185">Reference proteome</keyword>
<evidence type="ECO:0000259" key="7">
    <source>
        <dbReference type="PROSITE" id="PS50950"/>
    </source>
</evidence>
<dbReference type="Gene3D" id="6.20.210.20">
    <property type="entry name" value="THAP domain"/>
    <property type="match status" value="2"/>
</dbReference>
<dbReference type="Gene3D" id="3.30.420.10">
    <property type="entry name" value="Ribonuclease H-like superfamily/Ribonuclease H"/>
    <property type="match status" value="1"/>
</dbReference>
<dbReference type="SMART" id="SM00692">
    <property type="entry name" value="DM3"/>
    <property type="match status" value="2"/>
</dbReference>
<dbReference type="InterPro" id="IPR012337">
    <property type="entry name" value="RNaseH-like_sf"/>
</dbReference>
<dbReference type="InterPro" id="IPR026521">
    <property type="entry name" value="THAP2"/>
</dbReference>
<dbReference type="PROSITE" id="PS50994">
    <property type="entry name" value="INTEGRASE"/>
    <property type="match status" value="1"/>
</dbReference>
<feature type="region of interest" description="Disordered" evidence="6">
    <location>
        <begin position="636"/>
        <end position="655"/>
    </location>
</feature>
<feature type="domain" description="THAP-type" evidence="7">
    <location>
        <begin position="106"/>
        <end position="185"/>
    </location>
</feature>
<dbReference type="PANTHER" id="PTHR47696:SF1">
    <property type="entry name" value="THAP DOMAIN-CONTAINING PROTEIN 2"/>
    <property type="match status" value="1"/>
</dbReference>
<evidence type="ECO:0000259" key="8">
    <source>
        <dbReference type="PROSITE" id="PS50994"/>
    </source>
</evidence>
<gene>
    <name evidence="9" type="ORF">ACEWY4_002722</name>
</gene>
<dbReference type="GO" id="GO:0003677">
    <property type="term" value="F:DNA binding"/>
    <property type="evidence" value="ECO:0007669"/>
    <property type="project" value="UniProtKB-UniRule"/>
</dbReference>
<dbReference type="AlphaFoldDB" id="A0ABD1KP80"/>
<dbReference type="EMBL" id="JBHFQA010000003">
    <property type="protein sequence ID" value="KAL2100961.1"/>
    <property type="molecule type" value="Genomic_DNA"/>
</dbReference>
<dbReference type="InterPro" id="IPR038441">
    <property type="entry name" value="THAP_Znf_sf"/>
</dbReference>
<dbReference type="InterPro" id="IPR036397">
    <property type="entry name" value="RNaseH_sf"/>
</dbReference>
<dbReference type="SUPFAM" id="SSF57716">
    <property type="entry name" value="Glucocorticoid receptor-like (DNA-binding domain)"/>
    <property type="match status" value="2"/>
</dbReference>
<keyword evidence="2 5" id="KW-0863">Zinc-finger</keyword>
<reference evidence="9 10" key="1">
    <citation type="submission" date="2024-09" db="EMBL/GenBank/DDBJ databases">
        <title>A chromosome-level genome assembly of Gray's grenadier anchovy, Coilia grayii.</title>
        <authorList>
            <person name="Fu Z."/>
        </authorList>
    </citation>
    <scope>NUCLEOTIDE SEQUENCE [LARGE SCALE GENOMIC DNA]</scope>
    <source>
        <strain evidence="9">G4</strain>
        <tissue evidence="9">Muscle</tissue>
    </source>
</reference>
<evidence type="ECO:0000313" key="10">
    <source>
        <dbReference type="Proteomes" id="UP001591681"/>
    </source>
</evidence>
<feature type="domain" description="Integrase catalytic" evidence="8">
    <location>
        <begin position="413"/>
        <end position="583"/>
    </location>
</feature>
<organism evidence="9 10">
    <name type="scientific">Coilia grayii</name>
    <name type="common">Gray's grenadier anchovy</name>
    <dbReference type="NCBI Taxonomy" id="363190"/>
    <lineage>
        <taxon>Eukaryota</taxon>
        <taxon>Metazoa</taxon>
        <taxon>Chordata</taxon>
        <taxon>Craniata</taxon>
        <taxon>Vertebrata</taxon>
        <taxon>Euteleostomi</taxon>
        <taxon>Actinopterygii</taxon>
        <taxon>Neopterygii</taxon>
        <taxon>Teleostei</taxon>
        <taxon>Clupei</taxon>
        <taxon>Clupeiformes</taxon>
        <taxon>Clupeoidei</taxon>
        <taxon>Engraulidae</taxon>
        <taxon>Coilinae</taxon>
        <taxon>Coilia</taxon>
    </lineage>
</organism>
<feature type="region of interest" description="Disordered" evidence="6">
    <location>
        <begin position="241"/>
        <end position="352"/>
    </location>
</feature>
<accession>A0ABD1KP80</accession>
<evidence type="ECO:0000256" key="5">
    <source>
        <dbReference type="PROSITE-ProRule" id="PRU00309"/>
    </source>
</evidence>
<dbReference type="SMART" id="SM00980">
    <property type="entry name" value="THAP"/>
    <property type="match status" value="2"/>
</dbReference>
<feature type="compositionally biased region" description="Low complexity" evidence="6">
    <location>
        <begin position="241"/>
        <end position="260"/>
    </location>
</feature>
<dbReference type="PROSITE" id="PS50950">
    <property type="entry name" value="ZF_THAP"/>
    <property type="match status" value="2"/>
</dbReference>
<proteinExistence type="predicted"/>
<dbReference type="PANTHER" id="PTHR47696">
    <property type="entry name" value="THAP DOMAIN-CONTAINING PROTEIN 2"/>
    <property type="match status" value="1"/>
</dbReference>
<evidence type="ECO:0008006" key="11">
    <source>
        <dbReference type="Google" id="ProtNLM"/>
    </source>
</evidence>
<evidence type="ECO:0000313" key="9">
    <source>
        <dbReference type="EMBL" id="KAL2100961.1"/>
    </source>
</evidence>
<keyword evidence="1" id="KW-0479">Metal-binding</keyword>
<keyword evidence="3" id="KW-0862">Zinc</keyword>